<accession>A0A4R5WI63</accession>
<feature type="chain" id="PRO_5038503462" description="DUF3558 domain-containing protein" evidence="1">
    <location>
        <begin position="27"/>
        <end position="183"/>
    </location>
</feature>
<dbReference type="Proteomes" id="UP000294929">
    <property type="component" value="Unassembled WGS sequence"/>
</dbReference>
<feature type="signal peptide" evidence="1">
    <location>
        <begin position="1"/>
        <end position="26"/>
    </location>
</feature>
<organism evidence="2 3">
    <name type="scientific">Mycolicibacterium mucogenicum</name>
    <name type="common">Mycobacterium mucogenicum</name>
    <dbReference type="NCBI Taxonomy" id="56689"/>
    <lineage>
        <taxon>Bacteria</taxon>
        <taxon>Bacillati</taxon>
        <taxon>Actinomycetota</taxon>
        <taxon>Actinomycetes</taxon>
        <taxon>Mycobacteriales</taxon>
        <taxon>Mycobacteriaceae</taxon>
        <taxon>Mycolicibacterium</taxon>
    </lineage>
</organism>
<comment type="caution">
    <text evidence="2">The sequence shown here is derived from an EMBL/GenBank/DDBJ whole genome shotgun (WGS) entry which is preliminary data.</text>
</comment>
<sequence>MRLPLQPALAENSIAAMILLAAVACAPDESGQPTGTIPTTTTSPIRVVGFPDLSKFIEVDQYAYFGSGQRYAGISFRTPNGMTCASNDYPERQYARIDCSGPLPGKPGQWQVVAELRSAATMKDITARAPVGTSEPTALLLPTHHVLKLAADDLACGIVDNGTPACRIGNHGFALAADEPLLF</sequence>
<dbReference type="PROSITE" id="PS51257">
    <property type="entry name" value="PROKAR_LIPOPROTEIN"/>
    <property type="match status" value="1"/>
</dbReference>
<dbReference type="AlphaFoldDB" id="A0A4R5WI63"/>
<evidence type="ECO:0008006" key="4">
    <source>
        <dbReference type="Google" id="ProtNLM"/>
    </source>
</evidence>
<keyword evidence="1" id="KW-0732">Signal</keyword>
<reference evidence="2 3" key="1">
    <citation type="submission" date="2019-01" db="EMBL/GenBank/DDBJ databases">
        <title>High-quality-draft genome sequences of five non-tuberculosis mycobacteriaceae isolated from a nosocomial environment.</title>
        <authorList>
            <person name="Tiago I."/>
            <person name="Alarico S."/>
            <person name="Pereira S.G."/>
            <person name="Coelho C."/>
            <person name="Maranha A."/>
            <person name="Empadinhas N."/>
        </authorList>
    </citation>
    <scope>NUCLEOTIDE SEQUENCE [LARGE SCALE GENOMIC DNA]</scope>
    <source>
        <strain evidence="2 3">24AIII</strain>
    </source>
</reference>
<protein>
    <recommendedName>
        <fullName evidence="4">DUF3558 domain-containing protein</fullName>
    </recommendedName>
</protein>
<evidence type="ECO:0000313" key="3">
    <source>
        <dbReference type="Proteomes" id="UP000294929"/>
    </source>
</evidence>
<dbReference type="EMBL" id="SDLO01000007">
    <property type="protein sequence ID" value="TDK90136.1"/>
    <property type="molecule type" value="Genomic_DNA"/>
</dbReference>
<evidence type="ECO:0000313" key="2">
    <source>
        <dbReference type="EMBL" id="TDK90136.1"/>
    </source>
</evidence>
<name>A0A4R5WI63_MYCMU</name>
<evidence type="ECO:0000256" key="1">
    <source>
        <dbReference type="SAM" id="SignalP"/>
    </source>
</evidence>
<gene>
    <name evidence="2" type="ORF">EUA03_11315</name>
</gene>
<proteinExistence type="predicted"/>
<dbReference type="RefSeq" id="WP_133426611.1">
    <property type="nucleotide sequence ID" value="NZ_SDLO01000007.1"/>
</dbReference>